<proteinExistence type="predicted"/>
<evidence type="ECO:0000313" key="1">
    <source>
        <dbReference type="EMBL" id="KAL0245485.1"/>
    </source>
</evidence>
<accession>A0ABR3BN52</accession>
<gene>
    <name evidence="1" type="ORF">I308_104617</name>
</gene>
<sequence length="129" mass="14319">MILLANLISTSEESRTAAVEGCTAVRGKPWRRVPIERWKGPSSSQNWAKELGRRRILRMERSKEVKVMINLALFQCSIGDHLPSSNMYIVTNPVSVPNTLEMTSNIPRSNPVSAIIPFSFPPTSVLGVV</sequence>
<dbReference type="GeneID" id="91991473"/>
<evidence type="ECO:0000313" key="2">
    <source>
        <dbReference type="Proteomes" id="UP000054399"/>
    </source>
</evidence>
<dbReference type="RefSeq" id="XP_066612569.1">
    <property type="nucleotide sequence ID" value="XM_066759082.1"/>
</dbReference>
<comment type="caution">
    <text evidence="1">The sequence shown here is derived from an EMBL/GenBank/DDBJ whole genome shotgun (WGS) entry which is preliminary data.</text>
</comment>
<dbReference type="EMBL" id="ATAM02000008">
    <property type="protein sequence ID" value="KAL0245485.1"/>
    <property type="molecule type" value="Genomic_DNA"/>
</dbReference>
<name>A0ABR3BN52_9TREE</name>
<keyword evidence="2" id="KW-1185">Reference proteome</keyword>
<dbReference type="Proteomes" id="UP000054399">
    <property type="component" value="Unassembled WGS sequence"/>
</dbReference>
<organism evidence="1 2">
    <name type="scientific">Cryptococcus tetragattii IND107</name>
    <dbReference type="NCBI Taxonomy" id="1296105"/>
    <lineage>
        <taxon>Eukaryota</taxon>
        <taxon>Fungi</taxon>
        <taxon>Dikarya</taxon>
        <taxon>Basidiomycota</taxon>
        <taxon>Agaricomycotina</taxon>
        <taxon>Tremellomycetes</taxon>
        <taxon>Tremellales</taxon>
        <taxon>Cryptococcaceae</taxon>
        <taxon>Cryptococcus</taxon>
        <taxon>Cryptococcus gattii species complex</taxon>
    </lineage>
</organism>
<reference evidence="1 2" key="2">
    <citation type="submission" date="2024-01" db="EMBL/GenBank/DDBJ databases">
        <title>Comparative genomics of Cryptococcus and Kwoniella reveals pathogenesis evolution and contrasting modes of karyotype evolution via chromosome fusion or intercentromeric recombination.</title>
        <authorList>
            <person name="Coelho M.A."/>
            <person name="David-Palma M."/>
            <person name="Shea T."/>
            <person name="Bowers K."/>
            <person name="Mcginley-Smith S."/>
            <person name="Mohammad A.W."/>
            <person name="Gnirke A."/>
            <person name="Yurkov A.M."/>
            <person name="Nowrousian M."/>
            <person name="Sun S."/>
            <person name="Cuomo C.A."/>
            <person name="Heitman J."/>
        </authorList>
    </citation>
    <scope>NUCLEOTIDE SEQUENCE [LARGE SCALE GENOMIC DNA]</scope>
    <source>
        <strain evidence="1 2">IND107</strain>
    </source>
</reference>
<protein>
    <submittedName>
        <fullName evidence="1">Uncharacterized protein</fullName>
    </submittedName>
</protein>
<reference evidence="2" key="1">
    <citation type="submission" date="2015-01" db="EMBL/GenBank/DDBJ databases">
        <title>The Genome Sequence of Cryptococcus gattii MMRL2647.</title>
        <authorList>
            <consortium name="The Broad Institute Genomics Platform"/>
            <person name="Cuomo C."/>
            <person name="Litvintseva A."/>
            <person name="Chen Y."/>
            <person name="Heitman J."/>
            <person name="Sun S."/>
            <person name="Springer D."/>
            <person name="Dromer F."/>
            <person name="Young S."/>
            <person name="Zeng Q."/>
            <person name="Gargeya S."/>
            <person name="Abouelleil A."/>
            <person name="Alvarado L."/>
            <person name="Chapman S.B."/>
            <person name="Gainer-Dewar J."/>
            <person name="Goldberg J."/>
            <person name="Griggs A."/>
            <person name="Gujja S."/>
            <person name="Hansen M."/>
            <person name="Howarth C."/>
            <person name="Imamovic A."/>
            <person name="Larimer J."/>
            <person name="Murphy C."/>
            <person name="Naylor J."/>
            <person name="Pearson M."/>
            <person name="Priest M."/>
            <person name="Roberts A."/>
            <person name="Saif S."/>
            <person name="Shea T."/>
            <person name="Sykes S."/>
            <person name="Wortman J."/>
            <person name="Nusbaum C."/>
            <person name="Birren B."/>
        </authorList>
    </citation>
    <scope>NUCLEOTIDE SEQUENCE [LARGE SCALE GENOMIC DNA]</scope>
    <source>
        <strain evidence="2">IND107</strain>
    </source>
</reference>